<protein>
    <submittedName>
        <fullName evidence="4">TetR/AcrR family transcriptional regulator</fullName>
    </submittedName>
</protein>
<gene>
    <name evidence="4" type="ORF">ACFQRL_10645</name>
</gene>
<dbReference type="RefSeq" id="WP_262874335.1">
    <property type="nucleotide sequence ID" value="NZ_BAABKW010000004.1"/>
</dbReference>
<dbReference type="InterPro" id="IPR001647">
    <property type="entry name" value="HTH_TetR"/>
</dbReference>
<dbReference type="Pfam" id="PF00440">
    <property type="entry name" value="TetR_N"/>
    <property type="match status" value="1"/>
</dbReference>
<dbReference type="PANTHER" id="PTHR30328:SF54">
    <property type="entry name" value="HTH-TYPE TRANSCRIPTIONAL REPRESSOR SCO4008"/>
    <property type="match status" value="1"/>
</dbReference>
<dbReference type="Pfam" id="PF17926">
    <property type="entry name" value="TetR_C_21"/>
    <property type="match status" value="1"/>
</dbReference>
<dbReference type="InterPro" id="IPR041467">
    <property type="entry name" value="Sco4008_C"/>
</dbReference>
<proteinExistence type="predicted"/>
<dbReference type="SUPFAM" id="SSF46689">
    <property type="entry name" value="Homeodomain-like"/>
    <property type="match status" value="1"/>
</dbReference>
<sequence length="191" mass="20566">MPWDTDATRARLLGSATTHFAADGYAGARVDAIARTAGVNKERIYPYFGDKAGLFAAVVAAQVEHFLHGIELTGPGEQAVGVLAGILFDRAHEDPRLPRLLAWESLELDEPVAAVARAKGCAEMVDTLRRLLPGLGREEAEALLLSVIAIAVLDECLPHLRTLVAPRISRARRRELVIAQARALARMAATS</sequence>
<evidence type="ECO:0000313" key="5">
    <source>
        <dbReference type="Proteomes" id="UP001596507"/>
    </source>
</evidence>
<comment type="caution">
    <text evidence="4">The sequence shown here is derived from an EMBL/GenBank/DDBJ whole genome shotgun (WGS) entry which is preliminary data.</text>
</comment>
<dbReference type="PANTHER" id="PTHR30328">
    <property type="entry name" value="TRANSCRIPTIONAL REPRESSOR"/>
    <property type="match status" value="1"/>
</dbReference>
<evidence type="ECO:0000259" key="3">
    <source>
        <dbReference type="PROSITE" id="PS50977"/>
    </source>
</evidence>
<evidence type="ECO:0000313" key="4">
    <source>
        <dbReference type="EMBL" id="MFC7269419.1"/>
    </source>
</evidence>
<dbReference type="PRINTS" id="PR00455">
    <property type="entry name" value="HTHTETR"/>
</dbReference>
<keyword evidence="5" id="KW-1185">Reference proteome</keyword>
<evidence type="ECO:0000256" key="2">
    <source>
        <dbReference type="PROSITE-ProRule" id="PRU00335"/>
    </source>
</evidence>
<evidence type="ECO:0000256" key="1">
    <source>
        <dbReference type="ARBA" id="ARBA00023125"/>
    </source>
</evidence>
<name>A0ABW2HHV4_9MICO</name>
<dbReference type="Gene3D" id="1.10.357.10">
    <property type="entry name" value="Tetracycline Repressor, domain 2"/>
    <property type="match status" value="1"/>
</dbReference>
<dbReference type="Proteomes" id="UP001596507">
    <property type="component" value="Unassembled WGS sequence"/>
</dbReference>
<dbReference type="EMBL" id="JBHTBE010000002">
    <property type="protein sequence ID" value="MFC7269419.1"/>
    <property type="molecule type" value="Genomic_DNA"/>
</dbReference>
<dbReference type="PROSITE" id="PS50977">
    <property type="entry name" value="HTH_TETR_2"/>
    <property type="match status" value="1"/>
</dbReference>
<feature type="domain" description="HTH tetR-type" evidence="3">
    <location>
        <begin position="6"/>
        <end position="66"/>
    </location>
</feature>
<reference evidence="5" key="1">
    <citation type="journal article" date="2019" name="Int. J. Syst. Evol. Microbiol.">
        <title>The Global Catalogue of Microorganisms (GCM) 10K type strain sequencing project: providing services to taxonomists for standard genome sequencing and annotation.</title>
        <authorList>
            <consortium name="The Broad Institute Genomics Platform"/>
            <consortium name="The Broad Institute Genome Sequencing Center for Infectious Disease"/>
            <person name="Wu L."/>
            <person name="Ma J."/>
        </authorList>
    </citation>
    <scope>NUCLEOTIDE SEQUENCE [LARGE SCALE GENOMIC DNA]</scope>
    <source>
        <strain evidence="5">CGMCC 1.15772</strain>
    </source>
</reference>
<feature type="DNA-binding region" description="H-T-H motif" evidence="2">
    <location>
        <begin position="29"/>
        <end position="48"/>
    </location>
</feature>
<keyword evidence="1 2" id="KW-0238">DNA-binding</keyword>
<accession>A0ABW2HHV4</accession>
<organism evidence="4 5">
    <name type="scientific">Microbacterium fluvii</name>
    <dbReference type="NCBI Taxonomy" id="415215"/>
    <lineage>
        <taxon>Bacteria</taxon>
        <taxon>Bacillati</taxon>
        <taxon>Actinomycetota</taxon>
        <taxon>Actinomycetes</taxon>
        <taxon>Micrococcales</taxon>
        <taxon>Microbacteriaceae</taxon>
        <taxon>Microbacterium</taxon>
    </lineage>
</organism>
<dbReference type="InterPro" id="IPR050109">
    <property type="entry name" value="HTH-type_TetR-like_transc_reg"/>
</dbReference>
<dbReference type="InterPro" id="IPR009057">
    <property type="entry name" value="Homeodomain-like_sf"/>
</dbReference>